<comment type="caution">
    <text evidence="4">The sequence shown here is derived from an EMBL/GenBank/DDBJ whole genome shotgun (WGS) entry which is preliminary data.</text>
</comment>
<reference evidence="4 5" key="1">
    <citation type="submission" date="2009-08" db="EMBL/GenBank/DDBJ databases">
        <authorList>
            <person name="Shrivastava S."/>
            <person name="Brinkac L.B."/>
            <person name="Brown J.L."/>
            <person name="Bruce D.B."/>
            <person name="Detter C."/>
            <person name="Green L.D."/>
            <person name="Munk C.A."/>
            <person name="Rogers Y.C."/>
            <person name="Tapia R."/>
            <person name="Sims D.R."/>
            <person name="Smith L.A."/>
            <person name="Smith T.J."/>
            <person name="Sutton G."/>
            <person name="Brettin T."/>
        </authorList>
    </citation>
    <scope>NUCLEOTIDE SEQUENCE [LARGE SCALE GENOMIC DNA]</scope>
    <source>
        <strain evidence="5">E4 str. BoNT E BL5262</strain>
    </source>
</reference>
<dbReference type="PROSITE" id="PS51186">
    <property type="entry name" value="GNAT"/>
    <property type="match status" value="1"/>
</dbReference>
<keyword evidence="2" id="KW-0012">Acyltransferase</keyword>
<protein>
    <submittedName>
        <fullName evidence="4">Acetyltransferase, GNAT family</fullName>
    </submittedName>
</protein>
<keyword evidence="5" id="KW-1185">Reference proteome</keyword>
<dbReference type="HOGENOM" id="CLU_1710908_0_0_9"/>
<evidence type="ECO:0000313" key="5">
    <source>
        <dbReference type="Proteomes" id="UP000003081"/>
    </source>
</evidence>
<proteinExistence type="predicted"/>
<dbReference type="PANTHER" id="PTHR43420">
    <property type="entry name" value="ACETYLTRANSFERASE"/>
    <property type="match status" value="1"/>
</dbReference>
<organism evidence="4 5">
    <name type="scientific">Clostridium butyricum E4 str. BoNT E BL5262</name>
    <dbReference type="NCBI Taxonomy" id="632245"/>
    <lineage>
        <taxon>Bacteria</taxon>
        <taxon>Bacillati</taxon>
        <taxon>Bacillota</taxon>
        <taxon>Clostridia</taxon>
        <taxon>Eubacteriales</taxon>
        <taxon>Clostridiaceae</taxon>
        <taxon>Clostridium</taxon>
    </lineage>
</organism>
<dbReference type="InterPro" id="IPR016181">
    <property type="entry name" value="Acyl_CoA_acyltransferase"/>
</dbReference>
<evidence type="ECO:0000256" key="2">
    <source>
        <dbReference type="ARBA" id="ARBA00023315"/>
    </source>
</evidence>
<dbReference type="InterPro" id="IPR000182">
    <property type="entry name" value="GNAT_dom"/>
</dbReference>
<dbReference type="eggNOG" id="COG0456">
    <property type="taxonomic scope" value="Bacteria"/>
</dbReference>
<dbReference type="AlphaFoldDB" id="C4IGD2"/>
<keyword evidence="1 4" id="KW-0808">Transferase</keyword>
<dbReference type="CDD" id="cd04301">
    <property type="entry name" value="NAT_SF"/>
    <property type="match status" value="1"/>
</dbReference>
<accession>C4IGD2</accession>
<dbReference type="Gene3D" id="3.40.630.30">
    <property type="match status" value="1"/>
</dbReference>
<dbReference type="Pfam" id="PF00583">
    <property type="entry name" value="Acetyltransf_1"/>
    <property type="match status" value="1"/>
</dbReference>
<dbReference type="Proteomes" id="UP000003081">
    <property type="component" value="Unassembled WGS sequence"/>
</dbReference>
<dbReference type="RefSeq" id="WP_003414468.1">
    <property type="nucleotide sequence ID" value="NZ_ACOM01000005.1"/>
</dbReference>
<name>C4IGD2_CLOBU</name>
<evidence type="ECO:0000256" key="1">
    <source>
        <dbReference type="ARBA" id="ARBA00022679"/>
    </source>
</evidence>
<sequence>MIDIIAYEMIYTGNKVDEELCIEMAPFSEEIYEEYEKIYNECFFEMRKALDVQPYNFYLAIEQLENRKQNIYVLCNDNTLLGSVACYGNEIDDLIVNKRHQNKGIGRKLLLWAIEHIRKNNNEPIILHVAKWNEKALKLYLDNGFKINKIERVR</sequence>
<feature type="domain" description="N-acetyltransferase" evidence="3">
    <location>
        <begin position="22"/>
        <end position="154"/>
    </location>
</feature>
<dbReference type="GO" id="GO:0016747">
    <property type="term" value="F:acyltransferase activity, transferring groups other than amino-acyl groups"/>
    <property type="evidence" value="ECO:0007669"/>
    <property type="project" value="InterPro"/>
</dbReference>
<evidence type="ECO:0000313" key="4">
    <source>
        <dbReference type="EMBL" id="EEP53290.1"/>
    </source>
</evidence>
<dbReference type="SUPFAM" id="SSF55729">
    <property type="entry name" value="Acyl-CoA N-acyltransferases (Nat)"/>
    <property type="match status" value="1"/>
</dbReference>
<dbReference type="EMBL" id="ACOM01000005">
    <property type="protein sequence ID" value="EEP53290.1"/>
    <property type="molecule type" value="Genomic_DNA"/>
</dbReference>
<gene>
    <name evidence="4" type="ORF">CLP_1837</name>
</gene>
<dbReference type="InterPro" id="IPR050680">
    <property type="entry name" value="YpeA/RimI_acetyltransf"/>
</dbReference>
<evidence type="ECO:0000259" key="3">
    <source>
        <dbReference type="PROSITE" id="PS51186"/>
    </source>
</evidence>